<feature type="compositionally biased region" description="Basic and acidic residues" evidence="1">
    <location>
        <begin position="160"/>
        <end position="170"/>
    </location>
</feature>
<feature type="region of interest" description="Disordered" evidence="1">
    <location>
        <begin position="149"/>
        <end position="170"/>
    </location>
</feature>
<dbReference type="InterPro" id="IPR036871">
    <property type="entry name" value="PX_dom_sf"/>
</dbReference>
<evidence type="ECO:0000259" key="2">
    <source>
        <dbReference type="Pfam" id="PF00787"/>
    </source>
</evidence>
<dbReference type="SUPFAM" id="SSF64268">
    <property type="entry name" value="PX domain"/>
    <property type="match status" value="1"/>
</dbReference>
<accession>A0A183BNQ1</accession>
<reference evidence="4" key="2">
    <citation type="submission" date="2016-06" db="UniProtKB">
        <authorList>
            <consortium name="WormBaseParasite"/>
        </authorList>
    </citation>
    <scope>IDENTIFICATION</scope>
</reference>
<dbReference type="Gene3D" id="3.30.1520.10">
    <property type="entry name" value="Phox-like domain"/>
    <property type="match status" value="1"/>
</dbReference>
<dbReference type="WBParaSite" id="GPLIN_000223700">
    <property type="protein sequence ID" value="GPLIN_000223700"/>
    <property type="gene ID" value="GPLIN_000223700"/>
</dbReference>
<sequence>MRPGAGCRCDGSHQPFFWTCGVQAGDLGNNFANFLIAITFLAIPHNSIDNEPRVFGLTSRYKELSALYATLSTIHRQLYLKGKCPPFAEPKYFGATDAQTVAERKDSIECFLQFVLNNEVLCKSVKFQQFLESAKEMEEVVEEQIKRSDAAEAEELAAEPNKDIATKQFD</sequence>
<evidence type="ECO:0000256" key="1">
    <source>
        <dbReference type="SAM" id="MobiDB-lite"/>
    </source>
</evidence>
<dbReference type="Proteomes" id="UP000050741">
    <property type="component" value="Unassembled WGS sequence"/>
</dbReference>
<dbReference type="AlphaFoldDB" id="A0A183BNQ1"/>
<dbReference type="Pfam" id="PF00787">
    <property type="entry name" value="PX"/>
    <property type="match status" value="1"/>
</dbReference>
<reference evidence="3" key="1">
    <citation type="submission" date="2014-05" db="EMBL/GenBank/DDBJ databases">
        <title>The genome and life-stage specific transcriptomes of Globodera pallida elucidate key aspects of plant parasitism by a cyst nematode.</title>
        <authorList>
            <person name="Cotton J.A."/>
            <person name="Lilley C.J."/>
            <person name="Jones L.M."/>
            <person name="Kikuchi T."/>
            <person name="Reid A.J."/>
            <person name="Thorpe P."/>
            <person name="Tsai I.J."/>
            <person name="Beasley H."/>
            <person name="Blok V."/>
            <person name="Cock P.J.A."/>
            <person name="Van den Akker S.E."/>
            <person name="Holroyd N."/>
            <person name="Hunt M."/>
            <person name="Mantelin S."/>
            <person name="Naghra H."/>
            <person name="Pain A."/>
            <person name="Palomares-Rius J.E."/>
            <person name="Zarowiecki M."/>
            <person name="Berriman M."/>
            <person name="Jones J.T."/>
            <person name="Urwin P.E."/>
        </authorList>
    </citation>
    <scope>NUCLEOTIDE SEQUENCE [LARGE SCALE GENOMIC DNA]</scope>
    <source>
        <strain evidence="3">Lindley</strain>
    </source>
</reference>
<protein>
    <submittedName>
        <fullName evidence="4">PX domain-containing protein</fullName>
    </submittedName>
</protein>
<feature type="domain" description="PX" evidence="2">
    <location>
        <begin position="60"/>
        <end position="133"/>
    </location>
</feature>
<organism evidence="3 4">
    <name type="scientific">Globodera pallida</name>
    <name type="common">Potato cyst nematode worm</name>
    <name type="synonym">Heterodera pallida</name>
    <dbReference type="NCBI Taxonomy" id="36090"/>
    <lineage>
        <taxon>Eukaryota</taxon>
        <taxon>Metazoa</taxon>
        <taxon>Ecdysozoa</taxon>
        <taxon>Nematoda</taxon>
        <taxon>Chromadorea</taxon>
        <taxon>Rhabditida</taxon>
        <taxon>Tylenchina</taxon>
        <taxon>Tylenchomorpha</taxon>
        <taxon>Tylenchoidea</taxon>
        <taxon>Heteroderidae</taxon>
        <taxon>Heteroderinae</taxon>
        <taxon>Globodera</taxon>
    </lineage>
</organism>
<dbReference type="GO" id="GO:0035091">
    <property type="term" value="F:phosphatidylinositol binding"/>
    <property type="evidence" value="ECO:0007669"/>
    <property type="project" value="InterPro"/>
</dbReference>
<keyword evidence="3" id="KW-1185">Reference proteome</keyword>
<dbReference type="PANTHER" id="PTHR15508:SF8">
    <property type="entry name" value="LD24550P"/>
    <property type="match status" value="1"/>
</dbReference>
<dbReference type="InterPro" id="IPR051866">
    <property type="entry name" value="Intracell_Sig-Traffick_Protein"/>
</dbReference>
<proteinExistence type="predicted"/>
<dbReference type="PANTHER" id="PTHR15508">
    <property type="entry name" value="RIBOSOMAL PROTEIN S6 KINASE"/>
    <property type="match status" value="1"/>
</dbReference>
<evidence type="ECO:0000313" key="4">
    <source>
        <dbReference type="WBParaSite" id="GPLIN_000223700"/>
    </source>
</evidence>
<name>A0A183BNQ1_GLOPA</name>
<evidence type="ECO:0000313" key="3">
    <source>
        <dbReference type="Proteomes" id="UP000050741"/>
    </source>
</evidence>
<dbReference type="InterPro" id="IPR001683">
    <property type="entry name" value="PX_dom"/>
</dbReference>